<keyword evidence="8 10" id="KW-0472">Membrane</keyword>
<dbReference type="Pfam" id="PF01554">
    <property type="entry name" value="MatE"/>
    <property type="match status" value="2"/>
</dbReference>
<evidence type="ECO:0000256" key="5">
    <source>
        <dbReference type="ARBA" id="ARBA00022475"/>
    </source>
</evidence>
<keyword evidence="6 10" id="KW-0812">Transmembrane</keyword>
<feature type="transmembrane region" description="Helical" evidence="10">
    <location>
        <begin position="413"/>
        <end position="433"/>
    </location>
</feature>
<keyword evidence="9" id="KW-0046">Antibiotic resistance</keyword>
<evidence type="ECO:0000313" key="11">
    <source>
        <dbReference type="EMBL" id="MCQ4840263.1"/>
    </source>
</evidence>
<evidence type="ECO:0000256" key="2">
    <source>
        <dbReference type="ARBA" id="ARBA00008417"/>
    </source>
</evidence>
<feature type="transmembrane region" description="Helical" evidence="10">
    <location>
        <begin position="384"/>
        <end position="407"/>
    </location>
</feature>
<dbReference type="InterPro" id="IPR045070">
    <property type="entry name" value="MATE_MepA-like"/>
</dbReference>
<dbReference type="PIRSF" id="PIRSF006603">
    <property type="entry name" value="DinF"/>
    <property type="match status" value="1"/>
</dbReference>
<dbReference type="CDD" id="cd13143">
    <property type="entry name" value="MATE_MepA_like"/>
    <property type="match status" value="1"/>
</dbReference>
<feature type="transmembrane region" description="Helical" evidence="10">
    <location>
        <begin position="133"/>
        <end position="151"/>
    </location>
</feature>
<evidence type="ECO:0000256" key="3">
    <source>
        <dbReference type="ARBA" id="ARBA00022106"/>
    </source>
</evidence>
<proteinExistence type="inferred from homology"/>
<evidence type="ECO:0000256" key="4">
    <source>
        <dbReference type="ARBA" id="ARBA00022448"/>
    </source>
</evidence>
<organism evidence="11 12">
    <name type="scientific">Neglectibacter timonensis</name>
    <dbReference type="NCBI Taxonomy" id="1776382"/>
    <lineage>
        <taxon>Bacteria</taxon>
        <taxon>Bacillati</taxon>
        <taxon>Bacillota</taxon>
        <taxon>Clostridia</taxon>
        <taxon>Eubacteriales</taxon>
        <taxon>Oscillospiraceae</taxon>
        <taxon>Neglectibacter</taxon>
    </lineage>
</organism>
<feature type="transmembrane region" description="Helical" evidence="10">
    <location>
        <begin position="163"/>
        <end position="183"/>
    </location>
</feature>
<comment type="similarity">
    <text evidence="2">Belongs to the multi antimicrobial extrusion (MATE) (TC 2.A.66.1) family. MepA subfamily.</text>
</comment>
<evidence type="ECO:0000256" key="9">
    <source>
        <dbReference type="ARBA" id="ARBA00023251"/>
    </source>
</evidence>
<evidence type="ECO:0000313" key="12">
    <source>
        <dbReference type="Proteomes" id="UP001524473"/>
    </source>
</evidence>
<evidence type="ECO:0000256" key="8">
    <source>
        <dbReference type="ARBA" id="ARBA00023136"/>
    </source>
</evidence>
<dbReference type="PANTHER" id="PTHR43823:SF3">
    <property type="entry name" value="MULTIDRUG EXPORT PROTEIN MEPA"/>
    <property type="match status" value="1"/>
</dbReference>
<dbReference type="InterPro" id="IPR002528">
    <property type="entry name" value="MATE_fam"/>
</dbReference>
<comment type="caution">
    <text evidence="11">The sequence shown here is derived from an EMBL/GenBank/DDBJ whole genome shotgun (WGS) entry which is preliminary data.</text>
</comment>
<protein>
    <recommendedName>
        <fullName evidence="3">Multidrug export protein MepA</fullName>
    </recommendedName>
</protein>
<feature type="transmembrane region" description="Helical" evidence="10">
    <location>
        <begin position="269"/>
        <end position="293"/>
    </location>
</feature>
<feature type="transmembrane region" description="Helical" evidence="10">
    <location>
        <begin position="189"/>
        <end position="213"/>
    </location>
</feature>
<dbReference type="RefSeq" id="WP_066863069.1">
    <property type="nucleotide sequence ID" value="NZ_CABKVV010000013.1"/>
</dbReference>
<sequence>MDNKISREFHFGSLLRFSLPTIAMMLMMSLYSMVDGIFVSQFVGTNAFSSINIIIPVTFAVLGVGIMLGTGGSAVIARKLGEKKEKEARQDFSLLMLFGVVLSVVLAVLGLLFRDPLIRILGANDTLMADCRVYFTILAAGFPAYMLQIMFQSYFVTAGRPHLGLWATVGAGLLNAVLDYLFIVPLGMGVAGAALATVAGYCVPAVIGLNFFFRKKGNLYFVRPVRNWGTLLRSCANGSSEMVTNIASSVISILFNLIMIRSYGADGVAAINIVLYGQFLLTAIFLGFSGGVAPVVSYNYGAQNRVQLKRVVRICLIVILGCSVMTLGAALLFAPGLVGIFAGRDTSVYPIALHGFYLFSLSYLFCGLNIYASSLFTALSNGKVSALISFLRTFGFILPVLLALPVFAGADGVWLAVPIAEALCVALSVICLLKGRKRYGYG</sequence>
<comment type="subcellular location">
    <subcellularLocation>
        <location evidence="1">Cell membrane</location>
        <topology evidence="1">Multi-pass membrane protein</topology>
    </subcellularLocation>
</comment>
<gene>
    <name evidence="11" type="ORF">NE695_10105</name>
</gene>
<name>A0ABT1S009_9FIRM</name>
<dbReference type="Proteomes" id="UP001524473">
    <property type="component" value="Unassembled WGS sequence"/>
</dbReference>
<evidence type="ECO:0000256" key="10">
    <source>
        <dbReference type="SAM" id="Phobius"/>
    </source>
</evidence>
<dbReference type="GeneID" id="90532120"/>
<feature type="transmembrane region" description="Helical" evidence="10">
    <location>
        <begin position="314"/>
        <end position="342"/>
    </location>
</feature>
<feature type="transmembrane region" description="Helical" evidence="10">
    <location>
        <begin position="14"/>
        <end position="33"/>
    </location>
</feature>
<keyword evidence="7 10" id="KW-1133">Transmembrane helix</keyword>
<evidence type="ECO:0000256" key="7">
    <source>
        <dbReference type="ARBA" id="ARBA00022989"/>
    </source>
</evidence>
<keyword evidence="12" id="KW-1185">Reference proteome</keyword>
<keyword evidence="5" id="KW-1003">Cell membrane</keyword>
<evidence type="ECO:0000256" key="1">
    <source>
        <dbReference type="ARBA" id="ARBA00004651"/>
    </source>
</evidence>
<feature type="transmembrane region" description="Helical" evidence="10">
    <location>
        <begin position="92"/>
        <end position="113"/>
    </location>
</feature>
<dbReference type="InterPro" id="IPR048279">
    <property type="entry name" value="MdtK-like"/>
</dbReference>
<reference evidence="11 12" key="1">
    <citation type="submission" date="2022-06" db="EMBL/GenBank/DDBJ databases">
        <title>Isolation of gut microbiota from human fecal samples.</title>
        <authorList>
            <person name="Pamer E.G."/>
            <person name="Barat B."/>
            <person name="Waligurski E."/>
            <person name="Medina S."/>
            <person name="Paddock L."/>
            <person name="Mostad J."/>
        </authorList>
    </citation>
    <scope>NUCLEOTIDE SEQUENCE [LARGE SCALE GENOMIC DNA]</scope>
    <source>
        <strain evidence="11 12">DFI.9.73</strain>
    </source>
</reference>
<dbReference type="NCBIfam" id="TIGR00797">
    <property type="entry name" value="matE"/>
    <property type="match status" value="1"/>
</dbReference>
<feature type="transmembrane region" description="Helical" evidence="10">
    <location>
        <begin position="348"/>
        <end position="372"/>
    </location>
</feature>
<feature type="transmembrane region" description="Helical" evidence="10">
    <location>
        <begin position="242"/>
        <end position="263"/>
    </location>
</feature>
<accession>A0ABT1S009</accession>
<dbReference type="InterPro" id="IPR051327">
    <property type="entry name" value="MATE_MepA_subfamily"/>
</dbReference>
<evidence type="ECO:0000256" key="6">
    <source>
        <dbReference type="ARBA" id="ARBA00022692"/>
    </source>
</evidence>
<dbReference type="EMBL" id="JANFZH010000021">
    <property type="protein sequence ID" value="MCQ4840263.1"/>
    <property type="molecule type" value="Genomic_DNA"/>
</dbReference>
<feature type="transmembrane region" description="Helical" evidence="10">
    <location>
        <begin position="53"/>
        <end position="80"/>
    </location>
</feature>
<keyword evidence="4" id="KW-0813">Transport</keyword>
<dbReference type="PANTHER" id="PTHR43823">
    <property type="entry name" value="SPORULATION PROTEIN YKVU"/>
    <property type="match status" value="1"/>
</dbReference>